<accession>A0A1W1USK0</accession>
<keyword evidence="2" id="KW-1185">Reference proteome</keyword>
<proteinExistence type="predicted"/>
<organism evidence="1 2">
    <name type="scientific">Deinococcus hopiensis KR-140</name>
    <dbReference type="NCBI Taxonomy" id="695939"/>
    <lineage>
        <taxon>Bacteria</taxon>
        <taxon>Thermotogati</taxon>
        <taxon>Deinococcota</taxon>
        <taxon>Deinococci</taxon>
        <taxon>Deinococcales</taxon>
        <taxon>Deinococcaceae</taxon>
        <taxon>Deinococcus</taxon>
    </lineage>
</organism>
<evidence type="ECO:0000313" key="1">
    <source>
        <dbReference type="EMBL" id="SMB84000.1"/>
    </source>
</evidence>
<dbReference type="Pfam" id="PF14552">
    <property type="entry name" value="Tautomerase_2"/>
    <property type="match status" value="1"/>
</dbReference>
<dbReference type="OrthoDB" id="9804765at2"/>
<sequence>MPHVRISLRRQNGPEHSRRVSHAIHRALTETFGVPHDDLMQILTEHDDHTFIYDPAYLGTPRTHQLVLIQVVCNPGRTTDVKRAFYQRVTALLQEEANIVPDDVVIQVLEVPRENWSLSGGRVQGEIDAVS</sequence>
<dbReference type="PANTHER" id="PTHR38460">
    <property type="entry name" value="TAUTOMERASE YOLI-RELATED"/>
    <property type="match status" value="1"/>
</dbReference>
<dbReference type="Gene3D" id="3.30.429.10">
    <property type="entry name" value="Macrophage Migration Inhibitory Factor"/>
    <property type="match status" value="1"/>
</dbReference>
<gene>
    <name evidence="1" type="ORF">SAMN00790413_04962</name>
</gene>
<dbReference type="Proteomes" id="UP000192582">
    <property type="component" value="Unassembled WGS sequence"/>
</dbReference>
<dbReference type="EMBL" id="FWWU01000007">
    <property type="protein sequence ID" value="SMB84000.1"/>
    <property type="molecule type" value="Genomic_DNA"/>
</dbReference>
<dbReference type="RefSeq" id="WP_084046646.1">
    <property type="nucleotide sequence ID" value="NZ_FWWU01000007.1"/>
</dbReference>
<dbReference type="AlphaFoldDB" id="A0A1W1USK0"/>
<protein>
    <submittedName>
        <fullName evidence="1">Phenylpyruvate tautomerase PptA, 4-oxalocrotonate tautomerase family</fullName>
    </submittedName>
</protein>
<name>A0A1W1USK0_9DEIO</name>
<keyword evidence="1" id="KW-0670">Pyruvate</keyword>
<dbReference type="STRING" id="695939.SAMN00790413_04962"/>
<reference evidence="1 2" key="1">
    <citation type="submission" date="2017-04" db="EMBL/GenBank/DDBJ databases">
        <authorList>
            <person name="Afonso C.L."/>
            <person name="Miller P.J."/>
            <person name="Scott M.A."/>
            <person name="Spackman E."/>
            <person name="Goraichik I."/>
            <person name="Dimitrov K.M."/>
            <person name="Suarez D.L."/>
            <person name="Swayne D.E."/>
        </authorList>
    </citation>
    <scope>NUCLEOTIDE SEQUENCE [LARGE SCALE GENOMIC DNA]</scope>
    <source>
        <strain evidence="1 2">KR-140</strain>
    </source>
</reference>
<dbReference type="InterPro" id="IPR037479">
    <property type="entry name" value="Tauto_MSAD"/>
</dbReference>
<dbReference type="InterPro" id="IPR014347">
    <property type="entry name" value="Tautomerase/MIF_sf"/>
</dbReference>
<evidence type="ECO:0000313" key="2">
    <source>
        <dbReference type="Proteomes" id="UP000192582"/>
    </source>
</evidence>
<dbReference type="PANTHER" id="PTHR38460:SF1">
    <property type="entry name" value="TAUTOMERASE YOLI-RELATED"/>
    <property type="match status" value="1"/>
</dbReference>
<dbReference type="SUPFAM" id="SSF55331">
    <property type="entry name" value="Tautomerase/MIF"/>
    <property type="match status" value="1"/>
</dbReference>